<sequence length="138" mass="16560">MKTIYKSKFSEHLYDDATATIYSDWFKETESMNEEDFRTEMQEWVNAFEACKPKYLFDRCVDFSYPISPEEQVWMAKLLNPAWVALGLQKYAHIVPEELFSEVSVEQTFEEFFNMKLPNQYPIVNFSNKEEALEWLYD</sequence>
<organism evidence="1 2">
    <name type="scientific">Algivirga pacifica</name>
    <dbReference type="NCBI Taxonomy" id="1162670"/>
    <lineage>
        <taxon>Bacteria</taxon>
        <taxon>Pseudomonadati</taxon>
        <taxon>Bacteroidota</taxon>
        <taxon>Cytophagia</taxon>
        <taxon>Cytophagales</taxon>
        <taxon>Flammeovirgaceae</taxon>
        <taxon>Algivirga</taxon>
    </lineage>
</organism>
<gene>
    <name evidence="1" type="ORF">GCM10023331_36330</name>
</gene>
<keyword evidence="2" id="KW-1185">Reference proteome</keyword>
<evidence type="ECO:0008006" key="3">
    <source>
        <dbReference type="Google" id="ProtNLM"/>
    </source>
</evidence>
<protein>
    <recommendedName>
        <fullName evidence="3">STAS/SEC14 domain-containing protein</fullName>
    </recommendedName>
</protein>
<dbReference type="Proteomes" id="UP001500298">
    <property type="component" value="Unassembled WGS sequence"/>
</dbReference>
<dbReference type="EMBL" id="BAABJX010000059">
    <property type="protein sequence ID" value="GAA4848389.1"/>
    <property type="molecule type" value="Genomic_DNA"/>
</dbReference>
<reference evidence="2" key="1">
    <citation type="journal article" date="2019" name="Int. J. Syst. Evol. Microbiol.">
        <title>The Global Catalogue of Microorganisms (GCM) 10K type strain sequencing project: providing services to taxonomists for standard genome sequencing and annotation.</title>
        <authorList>
            <consortium name="The Broad Institute Genomics Platform"/>
            <consortium name="The Broad Institute Genome Sequencing Center for Infectious Disease"/>
            <person name="Wu L."/>
            <person name="Ma J."/>
        </authorList>
    </citation>
    <scope>NUCLEOTIDE SEQUENCE [LARGE SCALE GENOMIC DNA]</scope>
    <source>
        <strain evidence="2">JCM 18326</strain>
    </source>
</reference>
<accession>A0ABP9DMY9</accession>
<evidence type="ECO:0000313" key="2">
    <source>
        <dbReference type="Proteomes" id="UP001500298"/>
    </source>
</evidence>
<comment type="caution">
    <text evidence="1">The sequence shown here is derived from an EMBL/GenBank/DDBJ whole genome shotgun (WGS) entry which is preliminary data.</text>
</comment>
<proteinExistence type="predicted"/>
<evidence type="ECO:0000313" key="1">
    <source>
        <dbReference type="EMBL" id="GAA4848389.1"/>
    </source>
</evidence>
<dbReference type="RefSeq" id="WP_345374426.1">
    <property type="nucleotide sequence ID" value="NZ_BAABJX010000059.1"/>
</dbReference>
<name>A0ABP9DMY9_9BACT</name>